<dbReference type="Gene3D" id="3.30.559.10">
    <property type="entry name" value="Chloramphenicol acetyltransferase-like domain"/>
    <property type="match status" value="2"/>
</dbReference>
<dbReference type="Pfam" id="PF02458">
    <property type="entry name" value="Transferase"/>
    <property type="match status" value="1"/>
</dbReference>
<name>A0A540KFI1_MALBA</name>
<gene>
    <name evidence="4" type="ORF">C1H46_041586</name>
</gene>
<dbReference type="PANTHER" id="PTHR31623">
    <property type="entry name" value="F21J9.9"/>
    <property type="match status" value="1"/>
</dbReference>
<comment type="caution">
    <text evidence="4">The sequence shown here is derived from an EMBL/GenBank/DDBJ whole genome shotgun (WGS) entry which is preliminary data.</text>
</comment>
<sequence>MVNVEVISKEIVKPSSPTPNHLYHYQLSFLDQITPPIYTSLVLFYEFNDEIQPEPAAAVISKHLKKSLSEVLTLFYPLAGRVKIDNHLVQCNDEGIPYLEAQVTNCRLCDFQQNPMPGELLKLIPFELRDHDNSEFALGVQLNIFECGGYAIGLCISHKLADGLSMTMFAKTWAAITRGENETKIERPEFVSAAVFPPADDVSGYRTFGVIPKNKVTKSAPTIEHLREKYTGLAEDDREKRPSRVQALSAFLWRRFAEASKDDHSIDENILHAAVHTVNLRPRTDPPIPRCSFGNFYQIFLTTPFVSSSSSSSGIDDQESCHAMVKQVREELSKIDKDHVKRLQKGGHGSYINRFIQRLAKPGMVVTLSFSSLCSFPLYDTDFGWGRPTWVAVPPPPFKNLIVLADTKEVGGIEAYVSLADDDAMTKFESDAFIQRRVGMNQDGSAGSNVTGHRAKL</sequence>
<keyword evidence="2" id="KW-0808">Transferase</keyword>
<comment type="similarity">
    <text evidence="1">Belongs to the plant acyltransferase family.</text>
</comment>
<evidence type="ECO:0000313" key="5">
    <source>
        <dbReference type="Proteomes" id="UP000315295"/>
    </source>
</evidence>
<evidence type="ECO:0000313" key="4">
    <source>
        <dbReference type="EMBL" id="TQD72900.1"/>
    </source>
</evidence>
<dbReference type="PANTHER" id="PTHR31623:SF46">
    <property type="entry name" value="VINORINE SYNTHASE-LIKE"/>
    <property type="match status" value="1"/>
</dbReference>
<keyword evidence="3" id="KW-0012">Acyltransferase</keyword>
<protein>
    <recommendedName>
        <fullName evidence="6">Vinorine synthase</fullName>
    </recommendedName>
</protein>
<evidence type="ECO:0008006" key="6">
    <source>
        <dbReference type="Google" id="ProtNLM"/>
    </source>
</evidence>
<dbReference type="GO" id="GO:0016746">
    <property type="term" value="F:acyltransferase activity"/>
    <property type="evidence" value="ECO:0007669"/>
    <property type="project" value="UniProtKB-KW"/>
</dbReference>
<dbReference type="AlphaFoldDB" id="A0A540KFI1"/>
<evidence type="ECO:0000256" key="2">
    <source>
        <dbReference type="ARBA" id="ARBA00022679"/>
    </source>
</evidence>
<proteinExistence type="inferred from homology"/>
<organism evidence="4 5">
    <name type="scientific">Malus baccata</name>
    <name type="common">Siberian crab apple</name>
    <name type="synonym">Pyrus baccata</name>
    <dbReference type="NCBI Taxonomy" id="106549"/>
    <lineage>
        <taxon>Eukaryota</taxon>
        <taxon>Viridiplantae</taxon>
        <taxon>Streptophyta</taxon>
        <taxon>Embryophyta</taxon>
        <taxon>Tracheophyta</taxon>
        <taxon>Spermatophyta</taxon>
        <taxon>Magnoliopsida</taxon>
        <taxon>eudicotyledons</taxon>
        <taxon>Gunneridae</taxon>
        <taxon>Pentapetalae</taxon>
        <taxon>rosids</taxon>
        <taxon>fabids</taxon>
        <taxon>Rosales</taxon>
        <taxon>Rosaceae</taxon>
        <taxon>Amygdaloideae</taxon>
        <taxon>Maleae</taxon>
        <taxon>Malus</taxon>
    </lineage>
</organism>
<evidence type="ECO:0000256" key="1">
    <source>
        <dbReference type="ARBA" id="ARBA00009861"/>
    </source>
</evidence>
<accession>A0A540KFI1</accession>
<keyword evidence="5" id="KW-1185">Reference proteome</keyword>
<dbReference type="EMBL" id="VIEB01001354">
    <property type="protein sequence ID" value="TQD72900.1"/>
    <property type="molecule type" value="Genomic_DNA"/>
</dbReference>
<dbReference type="InterPro" id="IPR023213">
    <property type="entry name" value="CAT-like_dom_sf"/>
</dbReference>
<evidence type="ECO:0000256" key="3">
    <source>
        <dbReference type="ARBA" id="ARBA00023315"/>
    </source>
</evidence>
<dbReference type="STRING" id="106549.A0A540KFI1"/>
<reference evidence="4 5" key="1">
    <citation type="journal article" date="2019" name="G3 (Bethesda)">
        <title>Sequencing of a Wild Apple (Malus baccata) Genome Unravels the Differences Between Cultivated and Wild Apple Species Regarding Disease Resistance and Cold Tolerance.</title>
        <authorList>
            <person name="Chen X."/>
        </authorList>
    </citation>
    <scope>NUCLEOTIDE SEQUENCE [LARGE SCALE GENOMIC DNA]</scope>
    <source>
        <strain evidence="5">cv. Shandingzi</strain>
        <tissue evidence="4">Leaves</tissue>
    </source>
</reference>
<dbReference type="Proteomes" id="UP000315295">
    <property type="component" value="Unassembled WGS sequence"/>
</dbReference>